<protein>
    <submittedName>
        <fullName evidence="1">Uncharacterized protein</fullName>
    </submittedName>
</protein>
<name>X0W1U4_9ZZZZ</name>
<sequence>MCRRPKGASPKLLLYDDPAHQQEINSDLIYLFIAVCELNPLG</sequence>
<organism evidence="1">
    <name type="scientific">marine sediment metagenome</name>
    <dbReference type="NCBI Taxonomy" id="412755"/>
    <lineage>
        <taxon>unclassified sequences</taxon>
        <taxon>metagenomes</taxon>
        <taxon>ecological metagenomes</taxon>
    </lineage>
</organism>
<proteinExistence type="predicted"/>
<accession>X0W1U4</accession>
<comment type="caution">
    <text evidence="1">The sequence shown here is derived from an EMBL/GenBank/DDBJ whole genome shotgun (WGS) entry which is preliminary data.</text>
</comment>
<dbReference type="AlphaFoldDB" id="X0W1U4"/>
<gene>
    <name evidence="1" type="ORF">S01H1_60963</name>
</gene>
<reference evidence="1" key="1">
    <citation type="journal article" date="2014" name="Front. Microbiol.">
        <title>High frequency of phylogenetically diverse reductive dehalogenase-homologous genes in deep subseafloor sedimentary metagenomes.</title>
        <authorList>
            <person name="Kawai M."/>
            <person name="Futagami T."/>
            <person name="Toyoda A."/>
            <person name="Takaki Y."/>
            <person name="Nishi S."/>
            <person name="Hori S."/>
            <person name="Arai W."/>
            <person name="Tsubouchi T."/>
            <person name="Morono Y."/>
            <person name="Uchiyama I."/>
            <person name="Ito T."/>
            <person name="Fujiyama A."/>
            <person name="Inagaki F."/>
            <person name="Takami H."/>
        </authorList>
    </citation>
    <scope>NUCLEOTIDE SEQUENCE</scope>
    <source>
        <strain evidence="1">Expedition CK06-06</strain>
    </source>
</reference>
<dbReference type="EMBL" id="BARS01039945">
    <property type="protein sequence ID" value="GAG24774.1"/>
    <property type="molecule type" value="Genomic_DNA"/>
</dbReference>
<evidence type="ECO:0000313" key="1">
    <source>
        <dbReference type="EMBL" id="GAG24774.1"/>
    </source>
</evidence>